<dbReference type="InterPro" id="IPR014044">
    <property type="entry name" value="CAP_dom"/>
</dbReference>
<keyword evidence="1" id="KW-0732">Signal</keyword>
<keyword evidence="4" id="KW-1185">Reference proteome</keyword>
<organism evidence="3 4">
    <name type="scientific">Lymnaea stagnalis</name>
    <name type="common">Great pond snail</name>
    <name type="synonym">Helix stagnalis</name>
    <dbReference type="NCBI Taxonomy" id="6523"/>
    <lineage>
        <taxon>Eukaryota</taxon>
        <taxon>Metazoa</taxon>
        <taxon>Spiralia</taxon>
        <taxon>Lophotrochozoa</taxon>
        <taxon>Mollusca</taxon>
        <taxon>Gastropoda</taxon>
        <taxon>Heterobranchia</taxon>
        <taxon>Euthyneura</taxon>
        <taxon>Panpulmonata</taxon>
        <taxon>Hygrophila</taxon>
        <taxon>Lymnaeoidea</taxon>
        <taxon>Lymnaeidae</taxon>
        <taxon>Lymnaea</taxon>
    </lineage>
</organism>
<accession>A0AAV2HXR7</accession>
<dbReference type="SMART" id="SM00198">
    <property type="entry name" value="SCP"/>
    <property type="match status" value="1"/>
</dbReference>
<proteinExistence type="predicted"/>
<feature type="signal peptide" evidence="1">
    <location>
        <begin position="1"/>
        <end position="25"/>
    </location>
</feature>
<dbReference type="AlphaFoldDB" id="A0AAV2HXR7"/>
<gene>
    <name evidence="3" type="ORF">GSLYS_00012397001</name>
</gene>
<dbReference type="SUPFAM" id="SSF55797">
    <property type="entry name" value="PR-1-like"/>
    <property type="match status" value="1"/>
</dbReference>
<dbReference type="InterPro" id="IPR035940">
    <property type="entry name" value="CAP_sf"/>
</dbReference>
<evidence type="ECO:0000256" key="1">
    <source>
        <dbReference type="SAM" id="SignalP"/>
    </source>
</evidence>
<protein>
    <recommendedName>
        <fullName evidence="2">SCP domain-containing protein</fullName>
    </recommendedName>
</protein>
<dbReference type="PRINTS" id="PR00837">
    <property type="entry name" value="V5TPXLIKE"/>
</dbReference>
<feature type="chain" id="PRO_5043808131" description="SCP domain-containing protein" evidence="1">
    <location>
        <begin position="26"/>
        <end position="238"/>
    </location>
</feature>
<dbReference type="GO" id="GO:0005576">
    <property type="term" value="C:extracellular region"/>
    <property type="evidence" value="ECO:0007669"/>
    <property type="project" value="InterPro"/>
</dbReference>
<evidence type="ECO:0000313" key="4">
    <source>
        <dbReference type="Proteomes" id="UP001497497"/>
    </source>
</evidence>
<sequence>MFLRQSAQLSCVSLVLLAVSWAIAAEQEIIYSDSGVCSKAVSWGHPRVKRQTIQRQSGFTNDEKMAILQRHNDLRAKEGSSNMRRMHWDSALEVLAQSYSEKCDFKHSPLSYRTNVLDFKYIGENIYAGTATFDPLTPVQLWWDEYTFYDFNTRRCTGVCGHYTQVVWDKSFALGCGFHYCKNLTGAPNFNRGYNVVCHYGPGGNIAGLKPYLKGEACTACPKETAFCVNGLCASTGE</sequence>
<dbReference type="InterPro" id="IPR018244">
    <property type="entry name" value="Allrgn_V5/Tpx1_CS"/>
</dbReference>
<feature type="domain" description="SCP" evidence="2">
    <location>
        <begin position="62"/>
        <end position="208"/>
    </location>
</feature>
<name>A0AAV2HXR7_LYMST</name>
<reference evidence="3 4" key="1">
    <citation type="submission" date="2024-04" db="EMBL/GenBank/DDBJ databases">
        <authorList>
            <consortium name="Genoscope - CEA"/>
            <person name="William W."/>
        </authorList>
    </citation>
    <scope>NUCLEOTIDE SEQUENCE [LARGE SCALE GENOMIC DNA]</scope>
</reference>
<dbReference type="Proteomes" id="UP001497497">
    <property type="component" value="Unassembled WGS sequence"/>
</dbReference>
<evidence type="ECO:0000259" key="2">
    <source>
        <dbReference type="SMART" id="SM00198"/>
    </source>
</evidence>
<dbReference type="PANTHER" id="PTHR10334">
    <property type="entry name" value="CYSTEINE-RICH SECRETORY PROTEIN-RELATED"/>
    <property type="match status" value="1"/>
</dbReference>
<dbReference type="InterPro" id="IPR002413">
    <property type="entry name" value="V5_allergen-like"/>
</dbReference>
<dbReference type="PROSITE" id="PS01009">
    <property type="entry name" value="CRISP_1"/>
    <property type="match status" value="1"/>
</dbReference>
<dbReference type="PRINTS" id="PR00838">
    <property type="entry name" value="V5ALLERGEN"/>
</dbReference>
<evidence type="ECO:0000313" key="3">
    <source>
        <dbReference type="EMBL" id="CAL1538576.1"/>
    </source>
</evidence>
<dbReference type="EMBL" id="CAXITT010000304">
    <property type="protein sequence ID" value="CAL1538576.1"/>
    <property type="molecule type" value="Genomic_DNA"/>
</dbReference>
<dbReference type="Gene3D" id="3.40.33.10">
    <property type="entry name" value="CAP"/>
    <property type="match status" value="1"/>
</dbReference>
<dbReference type="Pfam" id="PF00188">
    <property type="entry name" value="CAP"/>
    <property type="match status" value="1"/>
</dbReference>
<dbReference type="InterPro" id="IPR001283">
    <property type="entry name" value="CRISP-related"/>
</dbReference>
<comment type="caution">
    <text evidence="3">The sequence shown here is derived from an EMBL/GenBank/DDBJ whole genome shotgun (WGS) entry which is preliminary data.</text>
</comment>